<dbReference type="AlphaFoldDB" id="A0A0V1FF86"/>
<reference evidence="1 2" key="1">
    <citation type="submission" date="2015-01" db="EMBL/GenBank/DDBJ databases">
        <title>Evolution of Trichinella species and genotypes.</title>
        <authorList>
            <person name="Korhonen P.K."/>
            <person name="Edoardo P."/>
            <person name="Giuseppe L.R."/>
            <person name="Gasser R.B."/>
        </authorList>
    </citation>
    <scope>NUCLEOTIDE SEQUENCE [LARGE SCALE GENOMIC DNA]</scope>
    <source>
        <strain evidence="1">ISS470</strain>
    </source>
</reference>
<protein>
    <submittedName>
        <fullName evidence="1">Uncharacterized protein</fullName>
    </submittedName>
</protein>
<dbReference type="EMBL" id="JYDT01000108">
    <property type="protein sequence ID" value="KRY84726.1"/>
    <property type="molecule type" value="Genomic_DNA"/>
</dbReference>
<organism evidence="1 2">
    <name type="scientific">Trichinella pseudospiralis</name>
    <name type="common">Parasitic roundworm</name>
    <dbReference type="NCBI Taxonomy" id="6337"/>
    <lineage>
        <taxon>Eukaryota</taxon>
        <taxon>Metazoa</taxon>
        <taxon>Ecdysozoa</taxon>
        <taxon>Nematoda</taxon>
        <taxon>Enoplea</taxon>
        <taxon>Dorylaimia</taxon>
        <taxon>Trichinellida</taxon>
        <taxon>Trichinellidae</taxon>
        <taxon>Trichinella</taxon>
    </lineage>
</organism>
<evidence type="ECO:0000313" key="2">
    <source>
        <dbReference type="Proteomes" id="UP000054995"/>
    </source>
</evidence>
<sequence length="139" mass="15796">MEGIFKVVPQRYQQLFITHATMAGKLVPAVYCLYTGKDTRTFGPDIRNSGLLSKFAGTGLRLTILLGADRGRHEADRGRHEAELYHEDIRYMWFPKGPNFVGSNRSLVNYVRWSVTFGAQSEVSKDTLDGEDTFYRSRA</sequence>
<evidence type="ECO:0000313" key="1">
    <source>
        <dbReference type="EMBL" id="KRY84726.1"/>
    </source>
</evidence>
<comment type="caution">
    <text evidence="1">The sequence shown here is derived from an EMBL/GenBank/DDBJ whole genome shotgun (WGS) entry which is preliminary data.</text>
</comment>
<dbReference type="Proteomes" id="UP000054995">
    <property type="component" value="Unassembled WGS sequence"/>
</dbReference>
<gene>
    <name evidence="1" type="ORF">T4D_4106</name>
</gene>
<keyword evidence="2" id="KW-1185">Reference proteome</keyword>
<name>A0A0V1FF86_TRIPS</name>
<accession>A0A0V1FF86</accession>
<proteinExistence type="predicted"/>